<evidence type="ECO:0000259" key="1">
    <source>
        <dbReference type="Pfam" id="PF24839"/>
    </source>
</evidence>
<evidence type="ECO:0000313" key="2">
    <source>
        <dbReference type="EMBL" id="MBB2958882.1"/>
    </source>
</evidence>
<name>A0A7W4USY2_9MICO</name>
<evidence type="ECO:0000313" key="3">
    <source>
        <dbReference type="EMBL" id="MBB2959519.1"/>
    </source>
</evidence>
<organism evidence="3 4">
    <name type="scientific">Pseudoclavibacter helvolus</name>
    <dbReference type="NCBI Taxonomy" id="255205"/>
    <lineage>
        <taxon>Bacteria</taxon>
        <taxon>Bacillati</taxon>
        <taxon>Actinomycetota</taxon>
        <taxon>Actinomycetes</taxon>
        <taxon>Micrococcales</taxon>
        <taxon>Microbacteriaceae</taxon>
        <taxon>Pseudoclavibacter</taxon>
    </lineage>
</organism>
<keyword evidence="4" id="KW-1185">Reference proteome</keyword>
<dbReference type="Proteomes" id="UP000545286">
    <property type="component" value="Unassembled WGS sequence"/>
</dbReference>
<sequence>MPRNFGRDAQRDSRRETREALKTAIEDVDWVYKRPVNAELEMDCALTLGDAPGQSVYIVQWGYKGKVVDFALTHRSEETVGKYDHIARYDCCHSEVHKHQYTQEGEDQNRTVIAEIRSDGTAWDTVNESYEFCYDDMFDHWQEHLRRWSE</sequence>
<dbReference type="EMBL" id="JACHWJ010000004">
    <property type="protein sequence ID" value="MBB2958882.1"/>
    <property type="molecule type" value="Genomic_DNA"/>
</dbReference>
<protein>
    <recommendedName>
        <fullName evidence="1">DUF7718 domain-containing protein</fullName>
    </recommendedName>
</protein>
<dbReference type="RefSeq" id="WP_183626025.1">
    <property type="nucleotide sequence ID" value="NZ_JACHWJ010000004.1"/>
</dbReference>
<proteinExistence type="predicted"/>
<gene>
    <name evidence="2" type="ORF">FHX72_003028</name>
    <name evidence="3" type="ORF">FHX72_003688</name>
</gene>
<reference evidence="3 4" key="1">
    <citation type="submission" date="2020-08" db="EMBL/GenBank/DDBJ databases">
        <title>Sequencing the genomes of 1000 actinobacteria strains.</title>
        <authorList>
            <person name="Klenk H.-P."/>
        </authorList>
    </citation>
    <scope>NUCLEOTIDE SEQUENCE [LARGE SCALE GENOMIC DNA]</scope>
    <source>
        <strain evidence="3 4">DSM 20419</strain>
    </source>
</reference>
<accession>A0A7W4USY2</accession>
<dbReference type="EMBL" id="JACHWJ010000011">
    <property type="protein sequence ID" value="MBB2959519.1"/>
    <property type="molecule type" value="Genomic_DNA"/>
</dbReference>
<dbReference type="Pfam" id="PF24839">
    <property type="entry name" value="DUF7718"/>
    <property type="match status" value="1"/>
</dbReference>
<dbReference type="AlphaFoldDB" id="A0A7W4USY2"/>
<dbReference type="InterPro" id="IPR056135">
    <property type="entry name" value="DUF7718"/>
</dbReference>
<evidence type="ECO:0000313" key="4">
    <source>
        <dbReference type="Proteomes" id="UP000545286"/>
    </source>
</evidence>
<comment type="caution">
    <text evidence="3">The sequence shown here is derived from an EMBL/GenBank/DDBJ whole genome shotgun (WGS) entry which is preliminary data.</text>
</comment>
<feature type="domain" description="DUF7718" evidence="1">
    <location>
        <begin position="64"/>
        <end position="149"/>
    </location>
</feature>